<feature type="transmembrane region" description="Helical" evidence="2">
    <location>
        <begin position="68"/>
        <end position="90"/>
    </location>
</feature>
<feature type="signal peptide" evidence="3">
    <location>
        <begin position="1"/>
        <end position="30"/>
    </location>
</feature>
<organism evidence="4 5">
    <name type="scientific">Botryosphaeria dothidea</name>
    <dbReference type="NCBI Taxonomy" id="55169"/>
    <lineage>
        <taxon>Eukaryota</taxon>
        <taxon>Fungi</taxon>
        <taxon>Dikarya</taxon>
        <taxon>Ascomycota</taxon>
        <taxon>Pezizomycotina</taxon>
        <taxon>Dothideomycetes</taxon>
        <taxon>Dothideomycetes incertae sedis</taxon>
        <taxon>Botryosphaeriales</taxon>
        <taxon>Botryosphaeriaceae</taxon>
        <taxon>Botryosphaeria</taxon>
    </lineage>
</organism>
<evidence type="ECO:0000256" key="3">
    <source>
        <dbReference type="SAM" id="SignalP"/>
    </source>
</evidence>
<dbReference type="AlphaFoldDB" id="A0A8H4J7T8"/>
<evidence type="ECO:0000256" key="2">
    <source>
        <dbReference type="SAM" id="Phobius"/>
    </source>
</evidence>
<dbReference type="Proteomes" id="UP000572817">
    <property type="component" value="Unassembled WGS sequence"/>
</dbReference>
<keyword evidence="2" id="KW-0472">Membrane</keyword>
<sequence>MASTSLIRLNYTLVIILAIATILHPRLAAAQEQNATDHPADYDTQHKTGKGSNDKTNNNYYYIYVNEAATAGEDFVAVVLGLFVLLAAWFL</sequence>
<name>A0A8H4J7T8_9PEZI</name>
<accession>A0A8H4J7T8</accession>
<evidence type="ECO:0000313" key="4">
    <source>
        <dbReference type="EMBL" id="KAF4313598.1"/>
    </source>
</evidence>
<keyword evidence="5" id="KW-1185">Reference proteome</keyword>
<evidence type="ECO:0000256" key="1">
    <source>
        <dbReference type="SAM" id="MobiDB-lite"/>
    </source>
</evidence>
<dbReference type="EMBL" id="WWBZ02000001">
    <property type="protein sequence ID" value="KAF4313598.1"/>
    <property type="molecule type" value="Genomic_DNA"/>
</dbReference>
<keyword evidence="2" id="KW-0812">Transmembrane</keyword>
<feature type="region of interest" description="Disordered" evidence="1">
    <location>
        <begin position="34"/>
        <end position="55"/>
    </location>
</feature>
<feature type="chain" id="PRO_5034007439" evidence="3">
    <location>
        <begin position="31"/>
        <end position="91"/>
    </location>
</feature>
<protein>
    <submittedName>
        <fullName evidence="4">Uncharacterized protein</fullName>
    </submittedName>
</protein>
<reference evidence="4" key="1">
    <citation type="submission" date="2020-04" db="EMBL/GenBank/DDBJ databases">
        <title>Genome Assembly and Annotation of Botryosphaeria dothidea sdau 11-99, a Latent Pathogen of Apple Fruit Ring Rot in China.</title>
        <authorList>
            <person name="Yu C."/>
            <person name="Diao Y."/>
            <person name="Lu Q."/>
            <person name="Zhao J."/>
            <person name="Cui S."/>
            <person name="Peng C."/>
            <person name="He B."/>
            <person name="Liu H."/>
        </authorList>
    </citation>
    <scope>NUCLEOTIDE SEQUENCE [LARGE SCALE GENOMIC DNA]</scope>
    <source>
        <strain evidence="4">Sdau11-99</strain>
    </source>
</reference>
<comment type="caution">
    <text evidence="4">The sequence shown here is derived from an EMBL/GenBank/DDBJ whole genome shotgun (WGS) entry which is preliminary data.</text>
</comment>
<keyword evidence="3" id="KW-0732">Signal</keyword>
<gene>
    <name evidence="4" type="ORF">GTA08_BOTSDO00779</name>
</gene>
<keyword evidence="2" id="KW-1133">Transmembrane helix</keyword>
<proteinExistence type="predicted"/>
<evidence type="ECO:0000313" key="5">
    <source>
        <dbReference type="Proteomes" id="UP000572817"/>
    </source>
</evidence>